<dbReference type="HOGENOM" id="CLU_2380551_0_0_12"/>
<dbReference type="Proteomes" id="UP000003759">
    <property type="component" value="Chromosome"/>
</dbReference>
<gene>
    <name evidence="2" type="ORF">WESB_2544</name>
</gene>
<dbReference type="Pfam" id="PF25641">
    <property type="entry name" value="Head_fiber_dimeric"/>
    <property type="match status" value="1"/>
</dbReference>
<evidence type="ECO:0000259" key="1">
    <source>
        <dbReference type="Pfam" id="PF25641"/>
    </source>
</evidence>
<dbReference type="InterPro" id="IPR057859">
    <property type="entry name" value="HFD"/>
</dbReference>
<feature type="domain" description="HFD-like" evidence="1">
    <location>
        <begin position="27"/>
        <end position="75"/>
    </location>
</feature>
<dbReference type="OrthoDB" id="308125at2"/>
<name>K0JN33_BRAPL</name>
<dbReference type="EMBL" id="HE793032">
    <property type="protein sequence ID" value="CCG58006.1"/>
    <property type="molecule type" value="Genomic_DNA"/>
</dbReference>
<dbReference type="KEGG" id="bpw:WESB_2544"/>
<evidence type="ECO:0000313" key="3">
    <source>
        <dbReference type="Proteomes" id="UP000003759"/>
    </source>
</evidence>
<sequence length="94" mass="10465">MNFYNTLCNNNETQKVVDYVKARGTIYKLTINTTPENAEVVLNGIKQKQGYYKDKDVINYSVSAEGYTTKTGSVTMGAAEKTETITLEAVNKVK</sequence>
<proteinExistence type="predicted"/>
<dbReference type="RefSeq" id="WP_014934057.1">
    <property type="nucleotide sequence ID" value="NC_018604.1"/>
</dbReference>
<dbReference type="AlphaFoldDB" id="K0JN33"/>
<organism evidence="2 3">
    <name type="scientific">Brachyspira pilosicoli WesB</name>
    <dbReference type="NCBI Taxonomy" id="1161918"/>
    <lineage>
        <taxon>Bacteria</taxon>
        <taxon>Pseudomonadati</taxon>
        <taxon>Spirochaetota</taxon>
        <taxon>Spirochaetia</taxon>
        <taxon>Brachyspirales</taxon>
        <taxon>Brachyspiraceae</taxon>
        <taxon>Brachyspira</taxon>
    </lineage>
</organism>
<reference evidence="2 3" key="1">
    <citation type="journal article" date="2012" name="BMC Genomics">
        <title>Comparative genomics of Brachyspira pilosicoli strains: genome rearrangements, reductions and correlation of genetic compliment with phenotypic diversity.</title>
        <authorList>
            <person name="Mappley L.J."/>
            <person name="Black M.L."/>
            <person name="Abuoun M."/>
            <person name="Darby A.C."/>
            <person name="Woodward M.J."/>
            <person name="Parkhill J."/>
            <person name="Turner A.K."/>
            <person name="Bellgard M.I."/>
            <person name="La T."/>
            <person name="Phillips N.D."/>
            <person name="La Ragione R.M."/>
            <person name="Hampson D.J."/>
        </authorList>
    </citation>
    <scope>NUCLEOTIDE SEQUENCE [LARGE SCALE GENOMIC DNA]</scope>
    <source>
        <strain evidence="2">WesB</strain>
    </source>
</reference>
<evidence type="ECO:0000313" key="2">
    <source>
        <dbReference type="EMBL" id="CCG58006.1"/>
    </source>
</evidence>
<accession>K0JN33</accession>
<dbReference type="PATRIC" id="fig|1161918.5.peg.2104"/>
<protein>
    <recommendedName>
        <fullName evidence="1">HFD-like domain-containing protein</fullName>
    </recommendedName>
</protein>